<accession>A0A6P3WVE9</accession>
<protein>
    <submittedName>
        <fullName evidence="3">Uncharacterized protein LOC106742057</fullName>
    </submittedName>
</protein>
<dbReference type="RefSeq" id="XP_014470133.1">
    <property type="nucleotide sequence ID" value="XM_014614647.1"/>
</dbReference>
<dbReference type="OrthoDB" id="7676095at2759"/>
<proteinExistence type="predicted"/>
<organism evidence="2 3">
    <name type="scientific">Dinoponera quadriceps</name>
    <name type="common">South American ant</name>
    <dbReference type="NCBI Taxonomy" id="609295"/>
    <lineage>
        <taxon>Eukaryota</taxon>
        <taxon>Metazoa</taxon>
        <taxon>Ecdysozoa</taxon>
        <taxon>Arthropoda</taxon>
        <taxon>Hexapoda</taxon>
        <taxon>Insecta</taxon>
        <taxon>Pterygota</taxon>
        <taxon>Neoptera</taxon>
        <taxon>Endopterygota</taxon>
        <taxon>Hymenoptera</taxon>
        <taxon>Apocrita</taxon>
        <taxon>Aculeata</taxon>
        <taxon>Formicoidea</taxon>
        <taxon>Formicidae</taxon>
        <taxon>Ponerinae</taxon>
        <taxon>Ponerini</taxon>
        <taxon>Dinoponera</taxon>
    </lineage>
</organism>
<evidence type="ECO:0000256" key="1">
    <source>
        <dbReference type="SAM" id="SignalP"/>
    </source>
</evidence>
<dbReference type="GeneID" id="106742057"/>
<dbReference type="KEGG" id="dqu:106742057"/>
<keyword evidence="2" id="KW-1185">Reference proteome</keyword>
<gene>
    <name evidence="3" type="primary">LOC106742057</name>
</gene>
<dbReference type="AlphaFoldDB" id="A0A6P3WVE9"/>
<keyword evidence="1" id="KW-0732">Signal</keyword>
<name>A0A6P3WVE9_DINQU</name>
<reference evidence="3" key="1">
    <citation type="submission" date="2025-08" db="UniProtKB">
        <authorList>
            <consortium name="RefSeq"/>
        </authorList>
    </citation>
    <scope>IDENTIFICATION</scope>
</reference>
<sequence>MRCSALCVLLLTISEPLLVHAKVVLVVPRHVRRSPGMPWRPPSAHYKKSSFGGNDFHRQAYYSYGNRHYNRKPYRPLPHGGDDFDQGHEAVNHVQIPYGKDVSRGVSFGKGYIPYENIKSSSLPFVHERYAGAYPRQPAVPDYPPSSFTSVGQEYAASASANYDSPHVDSFFSDMESATRSELHDALKDTTNKYYASRSIEKALSNVADPLAKGNELARDTSPAAYGHAATNVAVGMQGAVVLPAGIPPATIAGNKDGIVLRDSVSLDEYHKKLEELTKSWPSVLSSNYPGTHQPLNAVDHFPSPAGLPVGWLSGFAQPKQGYAVREDHAEPPVSHDFRTMPVHTAPYHSPNVGVPVVPHHG</sequence>
<evidence type="ECO:0000313" key="2">
    <source>
        <dbReference type="Proteomes" id="UP000515204"/>
    </source>
</evidence>
<dbReference type="Proteomes" id="UP000515204">
    <property type="component" value="Unplaced"/>
</dbReference>
<feature type="chain" id="PRO_5028357204" evidence="1">
    <location>
        <begin position="22"/>
        <end position="362"/>
    </location>
</feature>
<evidence type="ECO:0000313" key="3">
    <source>
        <dbReference type="RefSeq" id="XP_014470133.1"/>
    </source>
</evidence>
<feature type="signal peptide" evidence="1">
    <location>
        <begin position="1"/>
        <end position="21"/>
    </location>
</feature>